<evidence type="ECO:0000259" key="3">
    <source>
        <dbReference type="Pfam" id="PF01073"/>
    </source>
</evidence>
<reference evidence="4" key="1">
    <citation type="submission" date="2022-10" db="EMBL/GenBank/DDBJ databases">
        <title>Tapping the CABI collections for fungal endophytes: first genome assemblies for Collariella, Neodidymelliopsis, Ascochyta clinopodiicola, Didymella pomorum, Didymosphaeria variabile, Neocosmospora piperis and Neocucurbitaria cava.</title>
        <authorList>
            <person name="Hill R."/>
        </authorList>
    </citation>
    <scope>NUCLEOTIDE SEQUENCE</scope>
    <source>
        <strain evidence="4">IMI 356814</strain>
    </source>
</reference>
<dbReference type="SUPFAM" id="SSF51735">
    <property type="entry name" value="NAD(P)-binding Rossmann-fold domains"/>
    <property type="match status" value="1"/>
</dbReference>
<comment type="caution">
    <text evidence="4">The sequence shown here is derived from an EMBL/GenBank/DDBJ whole genome shotgun (WGS) entry which is preliminary data.</text>
</comment>
<dbReference type="GO" id="GO:0006694">
    <property type="term" value="P:steroid biosynthetic process"/>
    <property type="evidence" value="ECO:0007669"/>
    <property type="project" value="InterPro"/>
</dbReference>
<dbReference type="EMBL" id="JAPEUY010000021">
    <property type="protein sequence ID" value="KAJ4362287.1"/>
    <property type="molecule type" value="Genomic_DNA"/>
</dbReference>
<dbReference type="InterPro" id="IPR036291">
    <property type="entry name" value="NAD(P)-bd_dom_sf"/>
</dbReference>
<evidence type="ECO:0000313" key="4">
    <source>
        <dbReference type="EMBL" id="KAJ4362287.1"/>
    </source>
</evidence>
<organism evidence="4 5">
    <name type="scientific">Neocucurbitaria cava</name>
    <dbReference type="NCBI Taxonomy" id="798079"/>
    <lineage>
        <taxon>Eukaryota</taxon>
        <taxon>Fungi</taxon>
        <taxon>Dikarya</taxon>
        <taxon>Ascomycota</taxon>
        <taxon>Pezizomycotina</taxon>
        <taxon>Dothideomycetes</taxon>
        <taxon>Pleosporomycetidae</taxon>
        <taxon>Pleosporales</taxon>
        <taxon>Pleosporineae</taxon>
        <taxon>Cucurbitariaceae</taxon>
        <taxon>Neocucurbitaria</taxon>
    </lineage>
</organism>
<dbReference type="OrthoDB" id="10058185at2759"/>
<keyword evidence="5" id="KW-1185">Reference proteome</keyword>
<dbReference type="PANTHER" id="PTHR43245:SF51">
    <property type="entry name" value="SHORT CHAIN DEHYDROGENASE_REDUCTASE FAMILY 42E, MEMBER 2"/>
    <property type="match status" value="1"/>
</dbReference>
<accession>A0A9W8XZX9</accession>
<protein>
    <recommendedName>
        <fullName evidence="3">3-beta hydroxysteroid dehydrogenase/isomerase domain-containing protein</fullName>
    </recommendedName>
</protein>
<dbReference type="Gene3D" id="3.40.50.720">
    <property type="entry name" value="NAD(P)-binding Rossmann-like Domain"/>
    <property type="match status" value="1"/>
</dbReference>
<dbReference type="InterPro" id="IPR002225">
    <property type="entry name" value="3Beta_OHSteriod_DH/Estase"/>
</dbReference>
<name>A0A9W8XZX9_9PLEO</name>
<keyword evidence="2" id="KW-0560">Oxidoreductase</keyword>
<dbReference type="AlphaFoldDB" id="A0A9W8XZX9"/>
<evidence type="ECO:0000256" key="2">
    <source>
        <dbReference type="ARBA" id="ARBA00023002"/>
    </source>
</evidence>
<evidence type="ECO:0000256" key="1">
    <source>
        <dbReference type="ARBA" id="ARBA00009219"/>
    </source>
</evidence>
<dbReference type="InterPro" id="IPR050177">
    <property type="entry name" value="Lipid_A_modif_metabolic_enz"/>
</dbReference>
<dbReference type="Pfam" id="PF01073">
    <property type="entry name" value="3Beta_HSD"/>
    <property type="match status" value="1"/>
</dbReference>
<gene>
    <name evidence="4" type="ORF">N0V83_010380</name>
</gene>
<feature type="domain" description="3-beta hydroxysteroid dehydrogenase/isomerase" evidence="3">
    <location>
        <begin position="11"/>
        <end position="277"/>
    </location>
</feature>
<comment type="similarity">
    <text evidence="1">Belongs to the 3-beta-HSD family.</text>
</comment>
<evidence type="ECO:0000313" key="5">
    <source>
        <dbReference type="Proteomes" id="UP001140560"/>
    </source>
</evidence>
<sequence length="369" mass="41208">MESNSMTGPFMVVGGCGFLGHHIVNEIIATVPGSPKIAIVDLNTDNKRHPCATYHNADITRRDELAKVFEAVKPQIVFDTVSPHPATVDHATLEKVNVVGTQNLIECAKAVGTVRAFVYTSSSSLVHDNKGPLIEATEDMPVFYYPDQPVYYSHTKALGEKIVLSANRECGMLTGSIRPATMYGEGDGLLTTNLANTIRSGRAKYRFGTGDWLYAITYVENCTHAQMLLAEALVKASKSAPLPADVRVEGEAFQVTNDEHIPFWDLQFLVAELAGRPVEKENIKCLPVWLMWTIATISEWVYWVFSFGRKQPTVTRDIVRLTTNERTISIDKIKERLGYRPRFTNRESWVKTVKWMSPLLEASQEKKAA</sequence>
<dbReference type="Proteomes" id="UP001140560">
    <property type="component" value="Unassembled WGS sequence"/>
</dbReference>
<dbReference type="PANTHER" id="PTHR43245">
    <property type="entry name" value="BIFUNCTIONAL POLYMYXIN RESISTANCE PROTEIN ARNA"/>
    <property type="match status" value="1"/>
</dbReference>
<dbReference type="GO" id="GO:0016616">
    <property type="term" value="F:oxidoreductase activity, acting on the CH-OH group of donors, NAD or NADP as acceptor"/>
    <property type="evidence" value="ECO:0007669"/>
    <property type="project" value="InterPro"/>
</dbReference>
<proteinExistence type="inferred from homology"/>